<dbReference type="RefSeq" id="WP_260900926.1">
    <property type="nucleotide sequence ID" value="NZ_JAOCZP010000001.1"/>
</dbReference>
<dbReference type="Proteomes" id="UP001320831">
    <property type="component" value="Unassembled WGS sequence"/>
</dbReference>
<dbReference type="EMBL" id="JAOCZP010000001">
    <property type="protein sequence ID" value="MCT7374524.1"/>
    <property type="molecule type" value="Genomic_DNA"/>
</dbReference>
<keyword evidence="4" id="KW-1185">Reference proteome</keyword>
<name>A0ABT2LMX3_9HYPH</name>
<proteinExistence type="predicted"/>
<feature type="domain" description="TadE-like" evidence="2">
    <location>
        <begin position="29"/>
        <end position="71"/>
    </location>
</feature>
<keyword evidence="1" id="KW-1133">Transmembrane helix</keyword>
<protein>
    <submittedName>
        <fullName evidence="3">Pilus assembly protein</fullName>
    </submittedName>
</protein>
<reference evidence="3 4" key="1">
    <citation type="submission" date="2022-09" db="EMBL/GenBank/DDBJ databases">
        <title>Chelativorans salina sp. nov., a novel slightly halophilic bacterium isolated from a saline lake sediment enrichment.</title>
        <authorList>
            <person name="Gao L."/>
            <person name="Fang B.-Z."/>
            <person name="Li W.-J."/>
        </authorList>
    </citation>
    <scope>NUCLEOTIDE SEQUENCE [LARGE SCALE GENOMIC DNA]</scope>
    <source>
        <strain evidence="3 4">EGI FJ00035</strain>
    </source>
</reference>
<sequence length="181" mass="20400">MEGLKATTKTGGRVTPAKLLRRFCKDRRGSTAIEFAILALPFFVVLFAILEMCVSFAAQQVITNATDEIGRKYRTGELKPADINQQELRAMLCERISVIVSNDCPGLNFDLQSFETFQSISDELKRNPIPSTYKYLPGEALTKNMLRVFYEWPVMTNIMAARAGDTALLFATTTWQNEPFN</sequence>
<evidence type="ECO:0000313" key="3">
    <source>
        <dbReference type="EMBL" id="MCT7374524.1"/>
    </source>
</evidence>
<keyword evidence="1" id="KW-0472">Membrane</keyword>
<feature type="transmembrane region" description="Helical" evidence="1">
    <location>
        <begin position="31"/>
        <end position="50"/>
    </location>
</feature>
<gene>
    <name evidence="3" type="ORF">N5A92_05685</name>
</gene>
<organism evidence="3 4">
    <name type="scientific">Chelativorans salis</name>
    <dbReference type="NCBI Taxonomy" id="2978478"/>
    <lineage>
        <taxon>Bacteria</taxon>
        <taxon>Pseudomonadati</taxon>
        <taxon>Pseudomonadota</taxon>
        <taxon>Alphaproteobacteria</taxon>
        <taxon>Hyphomicrobiales</taxon>
        <taxon>Phyllobacteriaceae</taxon>
        <taxon>Chelativorans</taxon>
    </lineage>
</organism>
<keyword evidence="1" id="KW-0812">Transmembrane</keyword>
<evidence type="ECO:0000313" key="4">
    <source>
        <dbReference type="Proteomes" id="UP001320831"/>
    </source>
</evidence>
<evidence type="ECO:0000259" key="2">
    <source>
        <dbReference type="Pfam" id="PF07811"/>
    </source>
</evidence>
<accession>A0ABT2LMX3</accession>
<evidence type="ECO:0000256" key="1">
    <source>
        <dbReference type="SAM" id="Phobius"/>
    </source>
</evidence>
<comment type="caution">
    <text evidence="3">The sequence shown here is derived from an EMBL/GenBank/DDBJ whole genome shotgun (WGS) entry which is preliminary data.</text>
</comment>
<dbReference type="InterPro" id="IPR012495">
    <property type="entry name" value="TadE-like_dom"/>
</dbReference>
<dbReference type="Pfam" id="PF07811">
    <property type="entry name" value="TadE"/>
    <property type="match status" value="1"/>
</dbReference>